<reference evidence="2" key="1">
    <citation type="submission" date="2023-03" db="EMBL/GenBank/DDBJ databases">
        <authorList>
            <person name="Steffen K."/>
            <person name="Cardenas P."/>
        </authorList>
    </citation>
    <scope>NUCLEOTIDE SEQUENCE</scope>
</reference>
<comment type="caution">
    <text evidence="2">The sequence shown here is derived from an EMBL/GenBank/DDBJ whole genome shotgun (WGS) entry which is preliminary data.</text>
</comment>
<evidence type="ECO:0000256" key="1">
    <source>
        <dbReference type="SAM" id="Phobius"/>
    </source>
</evidence>
<protein>
    <submittedName>
        <fullName evidence="2">Uncharacterized protein</fullName>
    </submittedName>
</protein>
<organism evidence="2 3">
    <name type="scientific">Geodia barretti</name>
    <name type="common">Barrett's horny sponge</name>
    <dbReference type="NCBI Taxonomy" id="519541"/>
    <lineage>
        <taxon>Eukaryota</taxon>
        <taxon>Metazoa</taxon>
        <taxon>Porifera</taxon>
        <taxon>Demospongiae</taxon>
        <taxon>Heteroscleromorpha</taxon>
        <taxon>Tetractinellida</taxon>
        <taxon>Astrophorina</taxon>
        <taxon>Geodiidae</taxon>
        <taxon>Geodia</taxon>
    </lineage>
</organism>
<feature type="transmembrane region" description="Helical" evidence="1">
    <location>
        <begin position="61"/>
        <end position="82"/>
    </location>
</feature>
<keyword evidence="1" id="KW-0812">Transmembrane</keyword>
<feature type="non-terminal residue" evidence="2">
    <location>
        <position position="147"/>
    </location>
</feature>
<evidence type="ECO:0000313" key="2">
    <source>
        <dbReference type="EMBL" id="CAI8025145.1"/>
    </source>
</evidence>
<keyword evidence="1" id="KW-0472">Membrane</keyword>
<sequence length="147" mass="16378">MWLEVTSNGEVIVSSNSTLIMRLNSSLKELQYRCQTTVDHDGNTFAVYAGTTIFVCMENEYLLLEYILGISSVIAYIIYTCIYNRRKCNSPLFVTLITTLSDCTSEGTIFTDEANDFSLEIPEGAIPEGEILTVDVGVTLFGPFQFP</sequence>
<keyword evidence="1" id="KW-1133">Transmembrane helix</keyword>
<gene>
    <name evidence="2" type="ORF">GBAR_LOCUS14555</name>
</gene>
<name>A0AA35S804_GEOBA</name>
<proteinExistence type="predicted"/>
<dbReference type="Proteomes" id="UP001174909">
    <property type="component" value="Unassembled WGS sequence"/>
</dbReference>
<evidence type="ECO:0000313" key="3">
    <source>
        <dbReference type="Proteomes" id="UP001174909"/>
    </source>
</evidence>
<dbReference type="EMBL" id="CASHTH010002124">
    <property type="protein sequence ID" value="CAI8025145.1"/>
    <property type="molecule type" value="Genomic_DNA"/>
</dbReference>
<dbReference type="AlphaFoldDB" id="A0AA35S804"/>
<keyword evidence="3" id="KW-1185">Reference proteome</keyword>
<accession>A0AA35S804</accession>